<evidence type="ECO:0000313" key="4">
    <source>
        <dbReference type="Proteomes" id="UP001212997"/>
    </source>
</evidence>
<feature type="region of interest" description="Disordered" evidence="2">
    <location>
        <begin position="362"/>
        <end position="413"/>
    </location>
</feature>
<evidence type="ECO:0000256" key="2">
    <source>
        <dbReference type="SAM" id="MobiDB-lite"/>
    </source>
</evidence>
<dbReference type="Proteomes" id="UP001212997">
    <property type="component" value="Unassembled WGS sequence"/>
</dbReference>
<organism evidence="3 4">
    <name type="scientific">Meripilus lineatus</name>
    <dbReference type="NCBI Taxonomy" id="2056292"/>
    <lineage>
        <taxon>Eukaryota</taxon>
        <taxon>Fungi</taxon>
        <taxon>Dikarya</taxon>
        <taxon>Basidiomycota</taxon>
        <taxon>Agaricomycotina</taxon>
        <taxon>Agaricomycetes</taxon>
        <taxon>Polyporales</taxon>
        <taxon>Meripilaceae</taxon>
        <taxon>Meripilus</taxon>
    </lineage>
</organism>
<protein>
    <submittedName>
        <fullName evidence="3">Uncharacterized protein</fullName>
    </submittedName>
</protein>
<dbReference type="AlphaFoldDB" id="A0AAD5V740"/>
<proteinExistence type="predicted"/>
<comment type="caution">
    <text evidence="3">The sequence shown here is derived from an EMBL/GenBank/DDBJ whole genome shotgun (WGS) entry which is preliminary data.</text>
</comment>
<keyword evidence="4" id="KW-1185">Reference proteome</keyword>
<feature type="compositionally biased region" description="Basic and acidic residues" evidence="2">
    <location>
        <begin position="321"/>
        <end position="331"/>
    </location>
</feature>
<gene>
    <name evidence="3" type="ORF">NLI96_g4438</name>
</gene>
<feature type="compositionally biased region" description="Basic and acidic residues" evidence="2">
    <location>
        <begin position="362"/>
        <end position="374"/>
    </location>
</feature>
<sequence>MSTHTDPGSLVKLNWPDTGFGALADFVKNAITTREPPLEPATSIAKEVYKRNLELVNENTLVELRANSLEFLIEKNRDTIANQEALISEYKDRLAESEAKRRILEAKFIDTTGCAQKPSEDPRVLSGDFYDAGTQINFFKSELALEVSARNSIATFDTVTRELEATTRATLGLGISQLEAQLANIRERQSYQQSRTINRIESATFEERMALLANDFESKNRNPRASDDEVVALKTQLAEQDDEFGTAHDVVDDLDDLLDIKNNYIQEIQAQHADEVAKLNAYILMLEKQLEASRAAPPITATPFHFDGTETPRCNLPRPVSHFERPSHEPSDIGDGAEQSKNPESFATQEYFRVYTRRGRDPVVIRPPHSDTNWRVKNGKTLGSERRPPLMDFGVANSTSSQPEVARSEAPTTSWRSTRLSATAVAFVPRSATSVGPFQRLAGYSQLRPTAALFQPSRNAARAPNVSSRLAPMAPAFVPRGMPTLGAPRLRVTAPPFVPPQPTTTNISLRPTAIAFVPRRSKMSGLQLRGDAAPFVPGRGPSAVPLRAVKTAPA</sequence>
<reference evidence="3" key="1">
    <citation type="submission" date="2022-07" db="EMBL/GenBank/DDBJ databases">
        <title>Genome Sequence of Physisporinus lineatus.</title>
        <authorList>
            <person name="Buettner E."/>
        </authorList>
    </citation>
    <scope>NUCLEOTIDE SEQUENCE</scope>
    <source>
        <strain evidence="3">VT162</strain>
    </source>
</reference>
<evidence type="ECO:0000256" key="1">
    <source>
        <dbReference type="SAM" id="Coils"/>
    </source>
</evidence>
<accession>A0AAD5V740</accession>
<feature type="region of interest" description="Disordered" evidence="2">
    <location>
        <begin position="319"/>
        <end position="345"/>
    </location>
</feature>
<evidence type="ECO:0000313" key="3">
    <source>
        <dbReference type="EMBL" id="KAJ3486156.1"/>
    </source>
</evidence>
<dbReference type="EMBL" id="JANAWD010000130">
    <property type="protein sequence ID" value="KAJ3486156.1"/>
    <property type="molecule type" value="Genomic_DNA"/>
</dbReference>
<keyword evidence="1" id="KW-0175">Coiled coil</keyword>
<feature type="coiled-coil region" evidence="1">
    <location>
        <begin position="73"/>
        <end position="107"/>
    </location>
</feature>
<name>A0AAD5V740_9APHY</name>